<dbReference type="GO" id="GO:0005634">
    <property type="term" value="C:nucleus"/>
    <property type="evidence" value="ECO:0007669"/>
    <property type="project" value="UniProtKB-SubCell"/>
</dbReference>
<protein>
    <submittedName>
        <fullName evidence="4">Fungal-specific transcription factor domain-domain-containing protein</fullName>
    </submittedName>
</protein>
<dbReference type="Pfam" id="PF11951">
    <property type="entry name" value="Fungal_trans_2"/>
    <property type="match status" value="1"/>
</dbReference>
<evidence type="ECO:0000256" key="1">
    <source>
        <dbReference type="ARBA" id="ARBA00004123"/>
    </source>
</evidence>
<dbReference type="GO" id="GO:0000976">
    <property type="term" value="F:transcription cis-regulatory region binding"/>
    <property type="evidence" value="ECO:0007669"/>
    <property type="project" value="TreeGrafter"/>
</dbReference>
<dbReference type="GO" id="GO:0045944">
    <property type="term" value="P:positive regulation of transcription by RNA polymerase II"/>
    <property type="evidence" value="ECO:0007669"/>
    <property type="project" value="TreeGrafter"/>
</dbReference>
<feature type="domain" description="Zn(2)-C6 fungal-type" evidence="3">
    <location>
        <begin position="9"/>
        <end position="37"/>
    </location>
</feature>
<accession>A0A1Y1Y636</accession>
<dbReference type="SUPFAM" id="SSF57701">
    <property type="entry name" value="Zn2/Cys6 DNA-binding domain"/>
    <property type="match status" value="1"/>
</dbReference>
<dbReference type="STRING" id="1231657.A0A1Y1Y636"/>
<reference evidence="4 5" key="1">
    <citation type="submission" date="2016-07" db="EMBL/GenBank/DDBJ databases">
        <title>Pervasive Adenine N6-methylation of Active Genes in Fungi.</title>
        <authorList>
            <consortium name="DOE Joint Genome Institute"/>
            <person name="Mondo S.J."/>
            <person name="Dannebaum R.O."/>
            <person name="Kuo R.C."/>
            <person name="Labutti K."/>
            <person name="Haridas S."/>
            <person name="Kuo A."/>
            <person name="Salamov A."/>
            <person name="Ahrendt S.R."/>
            <person name="Lipzen A."/>
            <person name="Sullivan W."/>
            <person name="Andreopoulos W.B."/>
            <person name="Clum A."/>
            <person name="Lindquist E."/>
            <person name="Daum C."/>
            <person name="Ramamoorthy G.K."/>
            <person name="Gryganskyi A."/>
            <person name="Culley D."/>
            <person name="Magnuson J.K."/>
            <person name="James T.Y."/>
            <person name="O'Malley M.A."/>
            <person name="Stajich J.E."/>
            <person name="Spatafora J.W."/>
            <person name="Visel A."/>
            <person name="Grigoriev I.V."/>
        </authorList>
    </citation>
    <scope>NUCLEOTIDE SEQUENCE [LARGE SCALE GENOMIC DNA]</scope>
    <source>
        <strain evidence="4 5">CBS 115471</strain>
    </source>
</reference>
<keyword evidence="5" id="KW-1185">Reference proteome</keyword>
<organism evidence="4 5">
    <name type="scientific">Clohesyomyces aquaticus</name>
    <dbReference type="NCBI Taxonomy" id="1231657"/>
    <lineage>
        <taxon>Eukaryota</taxon>
        <taxon>Fungi</taxon>
        <taxon>Dikarya</taxon>
        <taxon>Ascomycota</taxon>
        <taxon>Pezizomycotina</taxon>
        <taxon>Dothideomycetes</taxon>
        <taxon>Pleosporomycetidae</taxon>
        <taxon>Pleosporales</taxon>
        <taxon>Lindgomycetaceae</taxon>
        <taxon>Clohesyomyces</taxon>
    </lineage>
</organism>
<dbReference type="Pfam" id="PF00172">
    <property type="entry name" value="Zn_clus"/>
    <property type="match status" value="1"/>
</dbReference>
<dbReference type="GO" id="GO:0000981">
    <property type="term" value="F:DNA-binding transcription factor activity, RNA polymerase II-specific"/>
    <property type="evidence" value="ECO:0007669"/>
    <property type="project" value="InterPro"/>
</dbReference>
<dbReference type="PROSITE" id="PS50048">
    <property type="entry name" value="ZN2_CY6_FUNGAL_2"/>
    <property type="match status" value="1"/>
</dbReference>
<dbReference type="CDD" id="cd00067">
    <property type="entry name" value="GAL4"/>
    <property type="match status" value="1"/>
</dbReference>
<dbReference type="InterPro" id="IPR001138">
    <property type="entry name" value="Zn2Cys6_DnaBD"/>
</dbReference>
<evidence type="ECO:0000259" key="3">
    <source>
        <dbReference type="PROSITE" id="PS50048"/>
    </source>
</evidence>
<dbReference type="AlphaFoldDB" id="A0A1Y1Y636"/>
<evidence type="ECO:0000313" key="4">
    <source>
        <dbReference type="EMBL" id="ORX93487.1"/>
    </source>
</evidence>
<dbReference type="PANTHER" id="PTHR37534:SF49">
    <property type="entry name" value="LYSINE BIOSYNTHESIS REGULATORY PROTEIN LYS14"/>
    <property type="match status" value="1"/>
</dbReference>
<evidence type="ECO:0000256" key="2">
    <source>
        <dbReference type="ARBA" id="ARBA00023242"/>
    </source>
</evidence>
<gene>
    <name evidence="4" type="ORF">BCR34DRAFT_236691</name>
</gene>
<dbReference type="EMBL" id="MCFA01000338">
    <property type="protein sequence ID" value="ORX93487.1"/>
    <property type="molecule type" value="Genomic_DNA"/>
</dbReference>
<name>A0A1Y1Y636_9PLEO</name>
<dbReference type="OrthoDB" id="5130013at2759"/>
<sequence length="495" mass="55860">MEKKQAKRNCWTCKERKVGCDRVLPTCSNCRRTNRCCQGYAIKLSWPDKQDGRRKQKNYDGSSKNLSSKNYVQHAGNFYFLNTNFNDLVGKRMKLQDMNEGENFRALTILTPVSPFPDIRDEDGMLLSYYDSVLARMVTTVDDNTNGFRLDLIPMALSSSDPTSKSLLEATLALSSFHLGRPEVALRHKVRAIKSLSESIETSTSAKLTQLGACMMLCVYSVFDPSDFTWNVHLQGAKMIMESLSECERGAPSFKFLAPWVEYHDALSGYSYSSNLSSHQNEKPLILPESDDDDCKVIGLLGCSMELLRLISCINQVRHMNDALTPHPPPFDHEVVQFCTLIRTRLQNLQQEVYILASKFMGTINRESVSTTAQFYRAAALLYLHQVMPGQSGADTEIRKLVEDGFALVRSMEVCTSPWPMFILACSVSSDAERLQALAILDAMDEKRRIGNVQIIKAIVKAVWKQQDLALNKKNPPQIDWRTLIDADTSMPSFI</sequence>
<dbReference type="GO" id="GO:0008270">
    <property type="term" value="F:zinc ion binding"/>
    <property type="evidence" value="ECO:0007669"/>
    <property type="project" value="InterPro"/>
</dbReference>
<dbReference type="Proteomes" id="UP000193144">
    <property type="component" value="Unassembled WGS sequence"/>
</dbReference>
<dbReference type="Gene3D" id="4.10.240.10">
    <property type="entry name" value="Zn(2)-C6 fungal-type DNA-binding domain"/>
    <property type="match status" value="1"/>
</dbReference>
<comment type="subcellular location">
    <subcellularLocation>
        <location evidence="1">Nucleus</location>
    </subcellularLocation>
</comment>
<dbReference type="InterPro" id="IPR036864">
    <property type="entry name" value="Zn2-C6_fun-type_DNA-bd_sf"/>
</dbReference>
<dbReference type="PANTHER" id="PTHR37534">
    <property type="entry name" value="TRANSCRIPTIONAL ACTIVATOR PROTEIN UGA3"/>
    <property type="match status" value="1"/>
</dbReference>
<proteinExistence type="predicted"/>
<dbReference type="InterPro" id="IPR021858">
    <property type="entry name" value="Fun_TF"/>
</dbReference>
<dbReference type="SMART" id="SM00066">
    <property type="entry name" value="GAL4"/>
    <property type="match status" value="1"/>
</dbReference>
<evidence type="ECO:0000313" key="5">
    <source>
        <dbReference type="Proteomes" id="UP000193144"/>
    </source>
</evidence>
<keyword evidence="2" id="KW-0539">Nucleus</keyword>
<comment type="caution">
    <text evidence="4">The sequence shown here is derived from an EMBL/GenBank/DDBJ whole genome shotgun (WGS) entry which is preliminary data.</text>
</comment>